<evidence type="ECO:0000256" key="3">
    <source>
        <dbReference type="RuleBase" id="RU361235"/>
    </source>
</evidence>
<dbReference type="InterPro" id="IPR002018">
    <property type="entry name" value="CarbesteraseB"/>
</dbReference>
<dbReference type="SUPFAM" id="SSF53474">
    <property type="entry name" value="alpha/beta-Hydrolases"/>
    <property type="match status" value="1"/>
</dbReference>
<dbReference type="InterPro" id="IPR019826">
    <property type="entry name" value="Carboxylesterase_B_AS"/>
</dbReference>
<keyword evidence="6" id="KW-1185">Reference proteome</keyword>
<dbReference type="Pfam" id="PF00135">
    <property type="entry name" value="COesterase"/>
    <property type="match status" value="1"/>
</dbReference>
<organism evidence="5 6">
    <name type="scientific">Chelativorans salis</name>
    <dbReference type="NCBI Taxonomy" id="2978478"/>
    <lineage>
        <taxon>Bacteria</taxon>
        <taxon>Pseudomonadati</taxon>
        <taxon>Pseudomonadota</taxon>
        <taxon>Alphaproteobacteria</taxon>
        <taxon>Hyphomicrobiales</taxon>
        <taxon>Phyllobacteriaceae</taxon>
        <taxon>Chelativorans</taxon>
    </lineage>
</organism>
<dbReference type="Proteomes" id="UP001320831">
    <property type="component" value="Unassembled WGS sequence"/>
</dbReference>
<dbReference type="InterPro" id="IPR050309">
    <property type="entry name" value="Type-B_Carboxylest/Lipase"/>
</dbReference>
<protein>
    <recommendedName>
        <fullName evidence="3">Carboxylic ester hydrolase</fullName>
        <ecNumber evidence="3">3.1.1.-</ecNumber>
    </recommendedName>
</protein>
<dbReference type="PROSITE" id="PS00122">
    <property type="entry name" value="CARBOXYLESTERASE_B_1"/>
    <property type="match status" value="1"/>
</dbReference>
<evidence type="ECO:0000313" key="6">
    <source>
        <dbReference type="Proteomes" id="UP001320831"/>
    </source>
</evidence>
<evidence type="ECO:0000256" key="1">
    <source>
        <dbReference type="ARBA" id="ARBA00005964"/>
    </source>
</evidence>
<dbReference type="EC" id="3.1.1.-" evidence="3"/>
<comment type="caution">
    <text evidence="5">The sequence shown here is derived from an EMBL/GenBank/DDBJ whole genome shotgun (WGS) entry which is preliminary data.</text>
</comment>
<sequence>MAGSLLLSTAVPAALADPVDVVEIAGGKVKGVETDVPGVQLFKGIPFAAQTSGANRWMPPQPVEPWEGIMVADRWPDQVVQDINLNPVGKFWGDEFYYDREFLPPASEDSLKLNLYTPAASTDDNLPVYVWIHGGGNDHGYASEIEFWASKLAEKGVIVVQTQYRVGPLGFLALDELSKESPNGASGNYALLDLVATLQWVHDNIQSFGGDPSRVTIGGQSAGGRNSVTLLKSPLAKGLFHRAVIQSGFGGILPLDFKTLEQAETDNAAALEEIFGKPMNLADLRALPTTEFTQKMVGDDILYKALDRAIGEYIIDGYSLTQESIDLLRPGALNGIDIMIGGTSDERTSQRGGPDRTFADEEFDAAMTKIYGNDDYTDVYEPSDPRDAYRMSLRADTDFEFQKALISAQYAKAHNDSNVFAYYFNHVPPGRDSEFYGAYHSADLWYFFNSLREWPGQRHWTDADYRMADTISSYLANFIKTGDPNGEGLPAWPQPTDGAAFMRFADGYAFAVESTPYPSRDALNRKAVFDRFEMREGELSR</sequence>
<accession>A0ABT2LQ43</accession>
<reference evidence="5 6" key="1">
    <citation type="submission" date="2022-09" db="EMBL/GenBank/DDBJ databases">
        <title>Chelativorans salina sp. nov., a novel slightly halophilic bacterium isolated from a saline lake sediment enrichment.</title>
        <authorList>
            <person name="Gao L."/>
            <person name="Fang B.-Z."/>
            <person name="Li W.-J."/>
        </authorList>
    </citation>
    <scope>NUCLEOTIDE SEQUENCE [LARGE SCALE GENOMIC DNA]</scope>
    <source>
        <strain evidence="5 6">EGI FJ00035</strain>
    </source>
</reference>
<dbReference type="RefSeq" id="WP_260904803.1">
    <property type="nucleotide sequence ID" value="NZ_JAOCZP010000005.1"/>
</dbReference>
<comment type="similarity">
    <text evidence="1 3">Belongs to the type-B carboxylesterase/lipase family.</text>
</comment>
<dbReference type="PANTHER" id="PTHR11559">
    <property type="entry name" value="CARBOXYLESTERASE"/>
    <property type="match status" value="1"/>
</dbReference>
<feature type="domain" description="Carboxylesterase type B" evidence="4">
    <location>
        <begin position="21"/>
        <end position="496"/>
    </location>
</feature>
<proteinExistence type="inferred from homology"/>
<dbReference type="InterPro" id="IPR029058">
    <property type="entry name" value="AB_hydrolase_fold"/>
</dbReference>
<keyword evidence="2 3" id="KW-0378">Hydrolase</keyword>
<name>A0ABT2LQ43_9HYPH</name>
<evidence type="ECO:0000259" key="4">
    <source>
        <dbReference type="Pfam" id="PF00135"/>
    </source>
</evidence>
<dbReference type="EMBL" id="JAOCZP010000005">
    <property type="protein sequence ID" value="MCT7376675.1"/>
    <property type="molecule type" value="Genomic_DNA"/>
</dbReference>
<evidence type="ECO:0000256" key="2">
    <source>
        <dbReference type="ARBA" id="ARBA00022801"/>
    </source>
</evidence>
<evidence type="ECO:0000313" key="5">
    <source>
        <dbReference type="EMBL" id="MCT7376675.1"/>
    </source>
</evidence>
<gene>
    <name evidence="5" type="ORF">N5A92_16715</name>
</gene>
<dbReference type="Gene3D" id="3.40.50.1820">
    <property type="entry name" value="alpha/beta hydrolase"/>
    <property type="match status" value="1"/>
</dbReference>